<evidence type="ECO:0000313" key="2">
    <source>
        <dbReference type="EMBL" id="VDK63226.1"/>
    </source>
</evidence>
<protein>
    <recommendedName>
        <fullName evidence="1">Reverse transcriptase domain-containing protein</fullName>
    </recommendedName>
</protein>
<dbReference type="Proteomes" id="UP000271889">
    <property type="component" value="Unassembled WGS sequence"/>
</dbReference>
<dbReference type="InterPro" id="IPR043128">
    <property type="entry name" value="Rev_trsase/Diguanyl_cyclase"/>
</dbReference>
<dbReference type="AlphaFoldDB" id="A0A3P6RMQ7"/>
<dbReference type="SUPFAM" id="SSF56672">
    <property type="entry name" value="DNA/RNA polymerases"/>
    <property type="match status" value="1"/>
</dbReference>
<gene>
    <name evidence="2" type="ORF">CGOC_LOCUS5659</name>
</gene>
<name>A0A3P6RMQ7_CYLGO</name>
<dbReference type="InterPro" id="IPR000477">
    <property type="entry name" value="RT_dom"/>
</dbReference>
<dbReference type="OrthoDB" id="5860136at2759"/>
<dbReference type="Pfam" id="PF00078">
    <property type="entry name" value="RVT_1"/>
    <property type="match status" value="1"/>
</dbReference>
<evidence type="ECO:0000313" key="3">
    <source>
        <dbReference type="Proteomes" id="UP000271889"/>
    </source>
</evidence>
<dbReference type="InterPro" id="IPR043502">
    <property type="entry name" value="DNA/RNA_pol_sf"/>
</dbReference>
<reference evidence="2 3" key="1">
    <citation type="submission" date="2018-11" db="EMBL/GenBank/DDBJ databases">
        <authorList>
            <consortium name="Pathogen Informatics"/>
        </authorList>
    </citation>
    <scope>NUCLEOTIDE SEQUENCE [LARGE SCALE GENOMIC DNA]</scope>
</reference>
<evidence type="ECO:0000259" key="1">
    <source>
        <dbReference type="PROSITE" id="PS50878"/>
    </source>
</evidence>
<dbReference type="PANTHER" id="PTHR47027">
    <property type="entry name" value="REVERSE TRANSCRIPTASE DOMAIN-CONTAINING PROTEIN"/>
    <property type="match status" value="1"/>
</dbReference>
<accession>A0A3P6RMQ7</accession>
<dbReference type="PROSITE" id="PS50878">
    <property type="entry name" value="RT_POL"/>
    <property type="match status" value="1"/>
</dbReference>
<dbReference type="PANTHER" id="PTHR47027:SF29">
    <property type="entry name" value="C2H2-TYPE DOMAIN-CONTAINING PROTEIN"/>
    <property type="match status" value="1"/>
</dbReference>
<feature type="domain" description="Reverse transcriptase" evidence="1">
    <location>
        <begin position="1"/>
        <end position="144"/>
    </location>
</feature>
<organism evidence="2 3">
    <name type="scientific">Cylicostephanus goldi</name>
    <name type="common">Nematode worm</name>
    <dbReference type="NCBI Taxonomy" id="71465"/>
    <lineage>
        <taxon>Eukaryota</taxon>
        <taxon>Metazoa</taxon>
        <taxon>Ecdysozoa</taxon>
        <taxon>Nematoda</taxon>
        <taxon>Chromadorea</taxon>
        <taxon>Rhabditida</taxon>
        <taxon>Rhabditina</taxon>
        <taxon>Rhabditomorpha</taxon>
        <taxon>Strongyloidea</taxon>
        <taxon>Strongylidae</taxon>
        <taxon>Cylicostephanus</taxon>
    </lineage>
</organism>
<keyword evidence="3" id="KW-1185">Reference proteome</keyword>
<dbReference type="Gene3D" id="3.30.70.270">
    <property type="match status" value="1"/>
</dbReference>
<sequence>MTFFRLREDRLKLSTPSRSTIKVGETSIPIKVQRGVRQGDPLSPKLFKAILEHVFRKISWNSYGYSINGNQLTNLRFADDIVLIAKSEDELRAMINVLDIHSRRNGLKINPIKTKVLAHTPVTINLGGTRIEQVESYIYLGQTISLFRNCSKEISRRIQAGWQIFYQYREFLISKTVLMKWKRKLFNSCILPAILYGAKTWTLTKKMEKQLGAAGRRIERRMVGSRLIDKTNSWLRGVTKVNDLVICAKKRKWI</sequence>
<proteinExistence type="predicted"/>
<dbReference type="EMBL" id="UYRV01017460">
    <property type="protein sequence ID" value="VDK63226.1"/>
    <property type="molecule type" value="Genomic_DNA"/>
</dbReference>